<dbReference type="Proteomes" id="UP000712600">
    <property type="component" value="Unassembled WGS sequence"/>
</dbReference>
<dbReference type="AlphaFoldDB" id="A0A8S9SDJ2"/>
<accession>A0A8S9SDJ2</accession>
<gene>
    <name evidence="1" type="ORF">F2Q69_00034905</name>
</gene>
<evidence type="ECO:0000313" key="2">
    <source>
        <dbReference type="Proteomes" id="UP000712600"/>
    </source>
</evidence>
<reference evidence="1" key="1">
    <citation type="submission" date="2019-12" db="EMBL/GenBank/DDBJ databases">
        <title>Genome sequencing and annotation of Brassica cretica.</title>
        <authorList>
            <person name="Studholme D.J."/>
            <person name="Sarris P."/>
        </authorList>
    </citation>
    <scope>NUCLEOTIDE SEQUENCE</scope>
    <source>
        <strain evidence="1">PFS-109/04</strain>
        <tissue evidence="1">Leaf</tissue>
    </source>
</reference>
<evidence type="ECO:0000313" key="1">
    <source>
        <dbReference type="EMBL" id="KAF3598727.1"/>
    </source>
</evidence>
<proteinExistence type="predicted"/>
<organism evidence="1 2">
    <name type="scientific">Brassica cretica</name>
    <name type="common">Mustard</name>
    <dbReference type="NCBI Taxonomy" id="69181"/>
    <lineage>
        <taxon>Eukaryota</taxon>
        <taxon>Viridiplantae</taxon>
        <taxon>Streptophyta</taxon>
        <taxon>Embryophyta</taxon>
        <taxon>Tracheophyta</taxon>
        <taxon>Spermatophyta</taxon>
        <taxon>Magnoliopsida</taxon>
        <taxon>eudicotyledons</taxon>
        <taxon>Gunneridae</taxon>
        <taxon>Pentapetalae</taxon>
        <taxon>rosids</taxon>
        <taxon>malvids</taxon>
        <taxon>Brassicales</taxon>
        <taxon>Brassicaceae</taxon>
        <taxon>Brassiceae</taxon>
        <taxon>Brassica</taxon>
    </lineage>
</organism>
<sequence length="74" mass="8334">MDLARFCSRPALSGVLHRAVRVVGNVMKVEITCSLLAPLPLQSGLSYWQIFWVRVLLWIGRIQSQHASSWIPSS</sequence>
<name>A0A8S9SDJ2_BRACR</name>
<comment type="caution">
    <text evidence="1">The sequence shown here is derived from an EMBL/GenBank/DDBJ whole genome shotgun (WGS) entry which is preliminary data.</text>
</comment>
<dbReference type="EMBL" id="QGKX02000004">
    <property type="protein sequence ID" value="KAF3598727.1"/>
    <property type="molecule type" value="Genomic_DNA"/>
</dbReference>
<protein>
    <submittedName>
        <fullName evidence="1">Uncharacterized protein</fullName>
    </submittedName>
</protein>